<proteinExistence type="predicted"/>
<sequence length="55" mass="5863">SYESHPCIRGVVIVTDRSLSAGEWPYTDRIGPTVRVSASPASSQYGLCRAVPVGL</sequence>
<reference evidence="1 2" key="1">
    <citation type="submission" date="2020-04" db="EMBL/GenBank/DDBJ databases">
        <title>Perkinsus olseni comparative genomics.</title>
        <authorList>
            <person name="Bogema D.R."/>
        </authorList>
    </citation>
    <scope>NUCLEOTIDE SEQUENCE [LARGE SCALE GENOMIC DNA]</scope>
    <source>
        <strain evidence="1 2">ATCC PRA-207</strain>
    </source>
</reference>
<accession>A0A7J6TCY6</accession>
<feature type="non-terminal residue" evidence="1">
    <location>
        <position position="55"/>
    </location>
</feature>
<evidence type="ECO:0000313" key="2">
    <source>
        <dbReference type="Proteomes" id="UP000553632"/>
    </source>
</evidence>
<keyword evidence="2" id="KW-1185">Reference proteome</keyword>
<name>A0A7J6TCY6_PEROL</name>
<dbReference type="AlphaFoldDB" id="A0A7J6TCY6"/>
<comment type="caution">
    <text evidence="1">The sequence shown here is derived from an EMBL/GenBank/DDBJ whole genome shotgun (WGS) entry which is preliminary data.</text>
</comment>
<gene>
    <name evidence="1" type="ORF">FOZ63_019013</name>
</gene>
<organism evidence="1 2">
    <name type="scientific">Perkinsus olseni</name>
    <name type="common">Perkinsus atlanticus</name>
    <dbReference type="NCBI Taxonomy" id="32597"/>
    <lineage>
        <taxon>Eukaryota</taxon>
        <taxon>Sar</taxon>
        <taxon>Alveolata</taxon>
        <taxon>Perkinsozoa</taxon>
        <taxon>Perkinsea</taxon>
        <taxon>Perkinsida</taxon>
        <taxon>Perkinsidae</taxon>
        <taxon>Perkinsus</taxon>
    </lineage>
</organism>
<evidence type="ECO:0000313" key="1">
    <source>
        <dbReference type="EMBL" id="KAF4742993.1"/>
    </source>
</evidence>
<dbReference type="Proteomes" id="UP000553632">
    <property type="component" value="Unassembled WGS sequence"/>
</dbReference>
<protein>
    <submittedName>
        <fullName evidence="1">Uncharacterized protein</fullName>
    </submittedName>
</protein>
<dbReference type="EMBL" id="JABANO010011731">
    <property type="protein sequence ID" value="KAF4742993.1"/>
    <property type="molecule type" value="Genomic_DNA"/>
</dbReference>
<feature type="non-terminal residue" evidence="1">
    <location>
        <position position="1"/>
    </location>
</feature>